<feature type="binding site" evidence="8">
    <location>
        <position position="27"/>
    </location>
    <ligand>
        <name>Mg(2+)</name>
        <dbReference type="ChEBI" id="CHEBI:18420"/>
    </ligand>
</feature>
<evidence type="ECO:0000313" key="12">
    <source>
        <dbReference type="Proteomes" id="UP000694390"/>
    </source>
</evidence>
<dbReference type="GeneTree" id="ENSGT00940000162731"/>
<dbReference type="PRINTS" id="PR00328">
    <property type="entry name" value="SAR1GTPBP"/>
</dbReference>
<proteinExistence type="inferred from homology"/>
<keyword evidence="4" id="KW-0449">Lipoprotein</keyword>
<reference evidence="11" key="2">
    <citation type="submission" date="2025-09" db="UniProtKB">
        <authorList>
            <consortium name="Ensembl"/>
        </authorList>
    </citation>
    <scope>IDENTIFICATION</scope>
</reference>
<dbReference type="GO" id="GO:0003924">
    <property type="term" value="F:GTPase activity"/>
    <property type="evidence" value="ECO:0007669"/>
    <property type="project" value="InterPro"/>
</dbReference>
<dbReference type="PANTHER" id="PTHR11711">
    <property type="entry name" value="ADP RIBOSYLATION FACTOR-RELATED"/>
    <property type="match status" value="1"/>
</dbReference>
<dbReference type="Proteomes" id="UP000694390">
    <property type="component" value="Unassembled WGS sequence"/>
</dbReference>
<dbReference type="SMART" id="SM00178">
    <property type="entry name" value="SAR"/>
    <property type="match status" value="1"/>
</dbReference>
<evidence type="ECO:0000256" key="4">
    <source>
        <dbReference type="ARBA" id="ARBA00023288"/>
    </source>
</evidence>
<evidence type="ECO:0000256" key="7">
    <source>
        <dbReference type="PIRSR" id="PIRSR606689-1"/>
    </source>
</evidence>
<feature type="transmembrane region" description="Helical" evidence="10">
    <location>
        <begin position="173"/>
        <end position="197"/>
    </location>
</feature>
<keyword evidence="10" id="KW-0812">Transmembrane</keyword>
<evidence type="ECO:0000256" key="2">
    <source>
        <dbReference type="ARBA" id="ARBA00022741"/>
    </source>
</evidence>
<evidence type="ECO:0000256" key="10">
    <source>
        <dbReference type="SAM" id="Phobius"/>
    </source>
</evidence>
<comment type="similarity">
    <text evidence="9">Belongs to the small GTPase superfamily. Arf family.</text>
</comment>
<evidence type="ECO:0000256" key="3">
    <source>
        <dbReference type="ARBA" id="ARBA00023134"/>
    </source>
</evidence>
<dbReference type="Ensembl" id="ENSGEVT00005008584.1">
    <property type="protein sequence ID" value="ENSGEVP00005008183.1"/>
    <property type="gene ID" value="ENSGEVG00005005885.1"/>
</dbReference>
<keyword evidence="12" id="KW-1185">Reference proteome</keyword>
<keyword evidence="8" id="KW-0479">Metal-binding</keyword>
<dbReference type="InterPro" id="IPR027417">
    <property type="entry name" value="P-loop_NTPase"/>
</dbReference>
<feature type="binding site" evidence="7">
    <location>
        <position position="67"/>
    </location>
    <ligand>
        <name>GTP</name>
        <dbReference type="ChEBI" id="CHEBI:37565"/>
    </ligand>
</feature>
<gene>
    <name evidence="11" type="primary">ARL11</name>
</gene>
<keyword evidence="3 7" id="KW-0342">GTP-binding</keyword>
<dbReference type="InterPro" id="IPR024156">
    <property type="entry name" value="Small_GTPase_ARF"/>
</dbReference>
<dbReference type="Gene3D" id="3.40.50.300">
    <property type="entry name" value="P-loop containing nucleotide triphosphate hydrolases"/>
    <property type="match status" value="1"/>
</dbReference>
<comment type="function">
    <text evidence="5">May play a role in apoptosis. May act as a tumor suppressor.</text>
</comment>
<dbReference type="InterPro" id="IPR006689">
    <property type="entry name" value="Small_GTPase_ARF/SAR"/>
</dbReference>
<dbReference type="SMART" id="SM00177">
    <property type="entry name" value="ARF"/>
    <property type="match status" value="1"/>
</dbReference>
<keyword evidence="10" id="KW-0472">Membrane</keyword>
<dbReference type="Pfam" id="PF00025">
    <property type="entry name" value="Arf"/>
    <property type="match status" value="1"/>
</dbReference>
<evidence type="ECO:0000256" key="9">
    <source>
        <dbReference type="RuleBase" id="RU003925"/>
    </source>
</evidence>
<protein>
    <recommendedName>
        <fullName evidence="6">ADP-ribosylation factor-like protein 11</fullName>
    </recommendedName>
</protein>
<dbReference type="OrthoDB" id="8484332at2759"/>
<evidence type="ECO:0000256" key="6">
    <source>
        <dbReference type="ARBA" id="ARBA00072409"/>
    </source>
</evidence>
<feature type="binding site" evidence="8">
    <location>
        <position position="44"/>
    </location>
    <ligand>
        <name>Mg(2+)</name>
        <dbReference type="ChEBI" id="CHEBI:18420"/>
    </ligand>
</feature>
<organism evidence="11 12">
    <name type="scientific">Gopherus evgoodei</name>
    <name type="common">Goodes thornscrub tortoise</name>
    <dbReference type="NCBI Taxonomy" id="1825980"/>
    <lineage>
        <taxon>Eukaryota</taxon>
        <taxon>Metazoa</taxon>
        <taxon>Chordata</taxon>
        <taxon>Craniata</taxon>
        <taxon>Vertebrata</taxon>
        <taxon>Euteleostomi</taxon>
        <taxon>Archelosauria</taxon>
        <taxon>Testudinata</taxon>
        <taxon>Testudines</taxon>
        <taxon>Cryptodira</taxon>
        <taxon>Durocryptodira</taxon>
        <taxon>Testudinoidea</taxon>
        <taxon>Testudinidae</taxon>
        <taxon>Gopherus</taxon>
    </lineage>
</organism>
<accession>A0A8C4VXU8</accession>
<dbReference type="FunFam" id="3.40.50.300:FF:000898">
    <property type="entry name" value="ADP-ribosylation factor-like protein 11"/>
    <property type="match status" value="1"/>
</dbReference>
<dbReference type="InterPro" id="IPR005225">
    <property type="entry name" value="Small_GTP-bd"/>
</dbReference>
<evidence type="ECO:0000313" key="11">
    <source>
        <dbReference type="Ensembl" id="ENSGEVP00005008183.1"/>
    </source>
</evidence>
<keyword evidence="1" id="KW-0519">Myristate</keyword>
<keyword evidence="2 7" id="KW-0547">Nucleotide-binding</keyword>
<sequence length="202" mass="23101">MGTLSSKAWYKRDARVVMLGLDFAGKSTILSKLKSNELVETFPTVGFNVESLKTPCHLPLTLWDVGGQDKLRASWKDYLEDTDALIFVLDSADKTRLPEAMAELEKVLNNINVTGVPVLLLANKQELPRSLSLSELQERLNLEWFSGRSWELRGCSAHTGEGLREVMCYVFRMYVWICAYPVLYNFLHVFRLASFLLKQDYK</sequence>
<keyword evidence="10" id="KW-1133">Transmembrane helix</keyword>
<dbReference type="GO" id="GO:0046872">
    <property type="term" value="F:metal ion binding"/>
    <property type="evidence" value="ECO:0007669"/>
    <property type="project" value="UniProtKB-KW"/>
</dbReference>
<dbReference type="GO" id="GO:0002244">
    <property type="term" value="P:hematopoietic progenitor cell differentiation"/>
    <property type="evidence" value="ECO:0007669"/>
    <property type="project" value="Ensembl"/>
</dbReference>
<dbReference type="AlphaFoldDB" id="A0A8C4VXU8"/>
<keyword evidence="8" id="KW-0460">Magnesium</keyword>
<feature type="binding site" evidence="7">
    <location>
        <begin position="123"/>
        <end position="126"/>
    </location>
    <ligand>
        <name>GTP</name>
        <dbReference type="ChEBI" id="CHEBI:37565"/>
    </ligand>
</feature>
<reference evidence="11" key="1">
    <citation type="submission" date="2025-08" db="UniProtKB">
        <authorList>
            <consortium name="Ensembl"/>
        </authorList>
    </citation>
    <scope>IDENTIFICATION</scope>
</reference>
<dbReference type="SUPFAM" id="SSF52540">
    <property type="entry name" value="P-loop containing nucleoside triphosphate hydrolases"/>
    <property type="match status" value="1"/>
</dbReference>
<dbReference type="GO" id="GO:0005525">
    <property type="term" value="F:GTP binding"/>
    <property type="evidence" value="ECO:0007669"/>
    <property type="project" value="UniProtKB-KW"/>
</dbReference>
<dbReference type="PROSITE" id="PS51417">
    <property type="entry name" value="ARF"/>
    <property type="match status" value="1"/>
</dbReference>
<evidence type="ECO:0000256" key="8">
    <source>
        <dbReference type="PIRSR" id="PIRSR606689-2"/>
    </source>
</evidence>
<name>A0A8C4VXU8_9SAUR</name>
<feature type="binding site" evidence="7">
    <location>
        <begin position="20"/>
        <end position="27"/>
    </location>
    <ligand>
        <name>GTP</name>
        <dbReference type="ChEBI" id="CHEBI:37565"/>
    </ligand>
</feature>
<evidence type="ECO:0000256" key="1">
    <source>
        <dbReference type="ARBA" id="ARBA00022707"/>
    </source>
</evidence>
<evidence type="ECO:0000256" key="5">
    <source>
        <dbReference type="ARBA" id="ARBA00054648"/>
    </source>
</evidence>
<dbReference type="NCBIfam" id="TIGR00231">
    <property type="entry name" value="small_GTP"/>
    <property type="match status" value="1"/>
</dbReference>